<dbReference type="GO" id="GO:0005829">
    <property type="term" value="C:cytosol"/>
    <property type="evidence" value="ECO:0007669"/>
    <property type="project" value="TreeGrafter"/>
</dbReference>
<evidence type="ECO:0000313" key="2">
    <source>
        <dbReference type="EMBL" id="AWX46280.1"/>
    </source>
</evidence>
<dbReference type="InterPro" id="IPR005025">
    <property type="entry name" value="FMN_Rdtase-like_dom"/>
</dbReference>
<dbReference type="OrthoDB" id="5767802at2"/>
<proteinExistence type="predicted"/>
<dbReference type="PANTHER" id="PTHR30543">
    <property type="entry name" value="CHROMATE REDUCTASE"/>
    <property type="match status" value="1"/>
</dbReference>
<dbReference type="GO" id="GO:0010181">
    <property type="term" value="F:FMN binding"/>
    <property type="evidence" value="ECO:0007669"/>
    <property type="project" value="TreeGrafter"/>
</dbReference>
<name>A0A2Z4LX32_9FLAO</name>
<accession>A0A2Z4LX32</accession>
<evidence type="ECO:0000313" key="3">
    <source>
        <dbReference type="Proteomes" id="UP000248536"/>
    </source>
</evidence>
<evidence type="ECO:0000259" key="1">
    <source>
        <dbReference type="Pfam" id="PF03358"/>
    </source>
</evidence>
<dbReference type="PANTHER" id="PTHR30543:SF21">
    <property type="entry name" value="NAD(P)H-DEPENDENT FMN REDUCTASE LOT6"/>
    <property type="match status" value="1"/>
</dbReference>
<organism evidence="2 3">
    <name type="scientific">Flagellimonas maritima</name>
    <dbReference type="NCBI Taxonomy" id="1383885"/>
    <lineage>
        <taxon>Bacteria</taxon>
        <taxon>Pseudomonadati</taxon>
        <taxon>Bacteroidota</taxon>
        <taxon>Flavobacteriia</taxon>
        <taxon>Flavobacteriales</taxon>
        <taxon>Flavobacteriaceae</taxon>
        <taxon>Flagellimonas</taxon>
    </lineage>
</organism>
<dbReference type="AlphaFoldDB" id="A0A2Z4LX32"/>
<dbReference type="InterPro" id="IPR029039">
    <property type="entry name" value="Flavoprotein-like_sf"/>
</dbReference>
<reference evidence="2 3" key="1">
    <citation type="submission" date="2018-06" db="EMBL/GenBank/DDBJ databases">
        <title>Spongiibacterium sp. HME9304 Genome sequencing and assembly.</title>
        <authorList>
            <person name="Kang H."/>
            <person name="Kim H."/>
            <person name="Joh K."/>
        </authorList>
    </citation>
    <scope>NUCLEOTIDE SEQUENCE [LARGE SCALE GENOMIC DNA]</scope>
    <source>
        <strain evidence="2 3">HME9304</strain>
    </source>
</reference>
<dbReference type="GO" id="GO:0016491">
    <property type="term" value="F:oxidoreductase activity"/>
    <property type="evidence" value="ECO:0007669"/>
    <property type="project" value="InterPro"/>
</dbReference>
<dbReference type="InterPro" id="IPR050712">
    <property type="entry name" value="NAD(P)H-dep_reductase"/>
</dbReference>
<dbReference type="SUPFAM" id="SSF52218">
    <property type="entry name" value="Flavoproteins"/>
    <property type="match status" value="1"/>
</dbReference>
<dbReference type="KEGG" id="spon:HME9304_03312"/>
<feature type="domain" description="NADPH-dependent FMN reductase-like" evidence="1">
    <location>
        <begin position="3"/>
        <end position="141"/>
    </location>
</feature>
<dbReference type="Gene3D" id="3.40.50.360">
    <property type="match status" value="1"/>
</dbReference>
<sequence>MATILAFAGSNSSTSINHKLVKYTTSLIKTHKIQLYDMTRYPFPMYSEDDEKRKGFSNSLVEFKNDIQRADALVISVNEYNGNPSGYFKNVIDWLSRLERKFLQDKTIFLMSTSGGKGGAANSLKVVKNMLPIFGADIVATFSLPSFKENFTEDGIVDKHLKDGHQKALDTFLQNLK</sequence>
<keyword evidence="3" id="KW-1185">Reference proteome</keyword>
<dbReference type="Pfam" id="PF03358">
    <property type="entry name" value="FMN_red"/>
    <property type="match status" value="1"/>
</dbReference>
<gene>
    <name evidence="2" type="ORF">HME9304_03312</name>
</gene>
<protein>
    <submittedName>
        <fullName evidence="2">Chromate reductase</fullName>
    </submittedName>
</protein>
<dbReference type="EMBL" id="CP030104">
    <property type="protein sequence ID" value="AWX46280.1"/>
    <property type="molecule type" value="Genomic_DNA"/>
</dbReference>
<dbReference type="RefSeq" id="WP_112379576.1">
    <property type="nucleotide sequence ID" value="NZ_CP030104.1"/>
</dbReference>
<dbReference type="Proteomes" id="UP000248536">
    <property type="component" value="Chromosome"/>
</dbReference>